<evidence type="ECO:0000256" key="1">
    <source>
        <dbReference type="SAM" id="MobiDB-lite"/>
    </source>
</evidence>
<evidence type="ECO:0000313" key="2">
    <source>
        <dbReference type="EMBL" id="CAI10568.1"/>
    </source>
</evidence>
<geneLocation type="plasmid" evidence="3">
    <name>pAzo2</name>
</geneLocation>
<feature type="region of interest" description="Disordered" evidence="1">
    <location>
        <begin position="1"/>
        <end position="40"/>
    </location>
</feature>
<proteinExistence type="predicted"/>
<dbReference type="Proteomes" id="UP000006552">
    <property type="component" value="Plasmid 2"/>
</dbReference>
<dbReference type="HOGENOM" id="CLU_1631968_0_0_4"/>
<reference evidence="2 3" key="1">
    <citation type="journal article" date="2005" name="Arch. Microbiol.">
        <title>The genome sequence of an anaerobic aromatic-degrading denitrifying bacterium, strain EbN1.</title>
        <authorList>
            <person name="Rabus R."/>
            <person name="Kube M."/>
            <person name="Heider J."/>
            <person name="Beck A."/>
            <person name="Heitmann K."/>
            <person name="Widdel F."/>
            <person name="Reinhardt R."/>
        </authorList>
    </citation>
    <scope>NUCLEOTIDE SEQUENCE [LARGE SCALE GENOMIC DNA]</scope>
    <source>
        <strain evidence="2 3">EbN1</strain>
        <plasmid evidence="3">Plasmid pAzo2</plasmid>
    </source>
</reference>
<sequence>MALREATQISRRVSGLSPGSDAGAARQRSTRLPASVPRPPCRGELVAARQQDHHFQAALREIHGLAWPIMDSHLRDPLSHRFAVTKVAQLCPADSQLNARCRLRVSEIGKPGVERFGGLERSGSRIRPSLLSSMGAARGSCGRPRATPRNIGRGRVLFRQRT</sequence>
<keyword evidence="2" id="KW-0614">Plasmid</keyword>
<dbReference type="KEGG" id="eba:p2A76"/>
<gene>
    <name evidence="2" type="ORF">p2A76</name>
</gene>
<dbReference type="EMBL" id="CR555308">
    <property type="protein sequence ID" value="CAI10568.1"/>
    <property type="molecule type" value="Genomic_DNA"/>
</dbReference>
<organism evidence="2 3">
    <name type="scientific">Aromatoleum aromaticum (strain DSM 19018 / LMG 30748 / EbN1)</name>
    <name type="common">Azoarcus sp. (strain EbN1)</name>
    <dbReference type="NCBI Taxonomy" id="76114"/>
    <lineage>
        <taxon>Bacteria</taxon>
        <taxon>Pseudomonadati</taxon>
        <taxon>Pseudomonadota</taxon>
        <taxon>Betaproteobacteria</taxon>
        <taxon>Rhodocyclales</taxon>
        <taxon>Rhodocyclaceae</taxon>
        <taxon>Aromatoleum</taxon>
    </lineage>
</organism>
<dbReference type="AlphaFoldDB" id="Q5NWJ6"/>
<protein>
    <submittedName>
        <fullName evidence="2">Uncharacterized protein</fullName>
    </submittedName>
</protein>
<evidence type="ECO:0000313" key="3">
    <source>
        <dbReference type="Proteomes" id="UP000006552"/>
    </source>
</evidence>
<name>Q5NWJ6_AROAE</name>
<feature type="region of interest" description="Disordered" evidence="1">
    <location>
        <begin position="134"/>
        <end position="153"/>
    </location>
</feature>
<keyword evidence="3" id="KW-1185">Reference proteome</keyword>
<accession>Q5NWJ6</accession>